<accession>A0A314UMM4</accession>
<dbReference type="PROSITE" id="PS51257">
    <property type="entry name" value="PROKAR_LIPOPROTEIN"/>
    <property type="match status" value="1"/>
</dbReference>
<dbReference type="AlphaFoldDB" id="A0A314UMM4"/>
<organism evidence="2 3">
    <name type="scientific">Prunus yedoensis var. nudiflora</name>
    <dbReference type="NCBI Taxonomy" id="2094558"/>
    <lineage>
        <taxon>Eukaryota</taxon>
        <taxon>Viridiplantae</taxon>
        <taxon>Streptophyta</taxon>
        <taxon>Embryophyta</taxon>
        <taxon>Tracheophyta</taxon>
        <taxon>Spermatophyta</taxon>
        <taxon>Magnoliopsida</taxon>
        <taxon>eudicotyledons</taxon>
        <taxon>Gunneridae</taxon>
        <taxon>Pentapetalae</taxon>
        <taxon>rosids</taxon>
        <taxon>fabids</taxon>
        <taxon>Rosales</taxon>
        <taxon>Rosaceae</taxon>
        <taxon>Amygdaloideae</taxon>
        <taxon>Amygdaleae</taxon>
        <taxon>Prunus</taxon>
    </lineage>
</organism>
<dbReference type="Proteomes" id="UP000250321">
    <property type="component" value="Unassembled WGS sequence"/>
</dbReference>
<gene>
    <name evidence="2" type="ORF">Pyn_06351</name>
</gene>
<comment type="caution">
    <text evidence="2">The sequence shown here is derived from an EMBL/GenBank/DDBJ whole genome shotgun (WGS) entry which is preliminary data.</text>
</comment>
<name>A0A314UMM4_PRUYE</name>
<protein>
    <submittedName>
        <fullName evidence="2">Uncharacterized protein</fullName>
    </submittedName>
</protein>
<dbReference type="OrthoDB" id="10402846at2759"/>
<feature type="region of interest" description="Disordered" evidence="1">
    <location>
        <begin position="42"/>
        <end position="65"/>
    </location>
</feature>
<proteinExistence type="predicted"/>
<sequence>MDPIDRPKRIGNHGVMLGSACIQLIESRGLVTLRSDVGIGMDPIDCPQGIGNPRGDVEMDMDPTDRPKRIGNLRVILGSAWIQ</sequence>
<evidence type="ECO:0000313" key="3">
    <source>
        <dbReference type="Proteomes" id="UP000250321"/>
    </source>
</evidence>
<keyword evidence="3" id="KW-1185">Reference proteome</keyword>
<evidence type="ECO:0000256" key="1">
    <source>
        <dbReference type="SAM" id="MobiDB-lite"/>
    </source>
</evidence>
<evidence type="ECO:0000313" key="2">
    <source>
        <dbReference type="EMBL" id="PQM38733.1"/>
    </source>
</evidence>
<reference evidence="2 3" key="1">
    <citation type="submission" date="2018-02" db="EMBL/GenBank/DDBJ databases">
        <title>Draft genome of wild Prunus yedoensis var. nudiflora.</title>
        <authorList>
            <person name="Baek S."/>
            <person name="Kim J.-H."/>
            <person name="Choi K."/>
            <person name="Kim G.-B."/>
            <person name="Cho A."/>
            <person name="Jang H."/>
            <person name="Shin C.-H."/>
            <person name="Yu H.-J."/>
            <person name="Mun J.-H."/>
        </authorList>
    </citation>
    <scope>NUCLEOTIDE SEQUENCE [LARGE SCALE GENOMIC DNA]</scope>
    <source>
        <strain evidence="3">cv. Jeju island</strain>
        <tissue evidence="2">Leaf</tissue>
    </source>
</reference>
<dbReference type="EMBL" id="PJQY01003283">
    <property type="protein sequence ID" value="PQM38733.1"/>
    <property type="molecule type" value="Genomic_DNA"/>
</dbReference>